<proteinExistence type="inferred from homology"/>
<feature type="transmembrane region" description="Helical" evidence="6">
    <location>
        <begin position="117"/>
        <end position="140"/>
    </location>
</feature>
<keyword evidence="4 6" id="KW-1133">Transmembrane helix</keyword>
<dbReference type="GO" id="GO:0046677">
    <property type="term" value="P:response to antibiotic"/>
    <property type="evidence" value="ECO:0007669"/>
    <property type="project" value="UniProtKB-KW"/>
</dbReference>
<gene>
    <name evidence="6" type="primary">mprF</name>
    <name evidence="7" type="ORF">IAA08_06435</name>
</gene>
<protein>
    <recommendedName>
        <fullName evidence="6">Phosphatidylglycerol lysyltransferase</fullName>
        <ecNumber evidence="6">2.3.2.3</ecNumber>
    </recommendedName>
    <alternativeName>
        <fullName evidence="6">Lysylphosphatidylglycerol synthase</fullName>
    </alternativeName>
</protein>
<dbReference type="PANTHER" id="PTHR39087">
    <property type="entry name" value="UPF0104 MEMBRANE PROTEIN MJ1595"/>
    <property type="match status" value="1"/>
</dbReference>
<dbReference type="Pfam" id="PF03706">
    <property type="entry name" value="LPG_synthase_TM"/>
    <property type="match status" value="1"/>
</dbReference>
<organism evidence="7 8">
    <name type="scientific">Candidatus Eubacterium avistercoris</name>
    <dbReference type="NCBI Taxonomy" id="2838567"/>
    <lineage>
        <taxon>Bacteria</taxon>
        <taxon>Bacillati</taxon>
        <taxon>Bacillota</taxon>
        <taxon>Clostridia</taxon>
        <taxon>Eubacteriales</taxon>
        <taxon>Eubacteriaceae</taxon>
        <taxon>Eubacterium</taxon>
    </lineage>
</organism>
<dbReference type="GO" id="GO:0006629">
    <property type="term" value="P:lipid metabolic process"/>
    <property type="evidence" value="ECO:0007669"/>
    <property type="project" value="UniProtKB-KW"/>
</dbReference>
<keyword evidence="6" id="KW-0808">Transferase</keyword>
<evidence type="ECO:0000256" key="3">
    <source>
        <dbReference type="ARBA" id="ARBA00022692"/>
    </source>
</evidence>
<keyword evidence="3 6" id="KW-0812">Transmembrane</keyword>
<reference evidence="7" key="1">
    <citation type="journal article" date="2021" name="PeerJ">
        <title>Extensive microbial diversity within the chicken gut microbiome revealed by metagenomics and culture.</title>
        <authorList>
            <person name="Gilroy R."/>
            <person name="Ravi A."/>
            <person name="Getino M."/>
            <person name="Pursley I."/>
            <person name="Horton D.L."/>
            <person name="Alikhan N.F."/>
            <person name="Baker D."/>
            <person name="Gharbi K."/>
            <person name="Hall N."/>
            <person name="Watson M."/>
            <person name="Adriaenssens E.M."/>
            <person name="Foster-Nyarko E."/>
            <person name="Jarju S."/>
            <person name="Secka A."/>
            <person name="Antonio M."/>
            <person name="Oren A."/>
            <person name="Chaudhuri R.R."/>
            <person name="La Ragione R."/>
            <person name="Hildebrand F."/>
            <person name="Pallen M.J."/>
        </authorList>
    </citation>
    <scope>NUCLEOTIDE SEQUENCE</scope>
    <source>
        <strain evidence="7">CHK192-9172</strain>
    </source>
</reference>
<comment type="function">
    <text evidence="6">Catalyzes the transfer of a lysyl group from L-lysyl-tRNA(Lys) to membrane-bound phosphatidylglycerol (PG), which produces lysylphosphatidylglycerol (LPG), a major component of the bacterial membrane with a positive net charge. LPG synthesis contributes to bacterial virulence as it is involved in the resistance mechanism against cationic antimicrobial peptides (CAMP) produces by the host's immune system (defensins, cathelicidins) and by the competing microorganisms.</text>
</comment>
<dbReference type="EC" id="2.3.2.3" evidence="6"/>
<comment type="catalytic activity">
    <reaction evidence="6">
        <text>L-lysyl-tRNA(Lys) + a 1,2-diacyl-sn-glycero-3-phospho-(1'-sn-glycerol) = a 1,2-diacyl-sn-glycero-3-phospho-1'-(3'-O-L-lysyl)-sn-glycerol + tRNA(Lys)</text>
        <dbReference type="Rhea" id="RHEA:10668"/>
        <dbReference type="Rhea" id="RHEA-COMP:9696"/>
        <dbReference type="Rhea" id="RHEA-COMP:9697"/>
        <dbReference type="ChEBI" id="CHEBI:64716"/>
        <dbReference type="ChEBI" id="CHEBI:75792"/>
        <dbReference type="ChEBI" id="CHEBI:78442"/>
        <dbReference type="ChEBI" id="CHEBI:78529"/>
        <dbReference type="EC" id="2.3.2.3"/>
    </reaction>
</comment>
<dbReference type="EMBL" id="DXCH01000181">
    <property type="protein sequence ID" value="HIZ07555.1"/>
    <property type="molecule type" value="Genomic_DNA"/>
</dbReference>
<keyword evidence="2" id="KW-1003">Cell membrane</keyword>
<keyword evidence="6" id="KW-0046">Antibiotic resistance</keyword>
<feature type="transmembrane region" description="Helical" evidence="6">
    <location>
        <begin position="78"/>
        <end position="105"/>
    </location>
</feature>
<dbReference type="AlphaFoldDB" id="A0A9D2IFW9"/>
<feature type="transmembrane region" description="Helical" evidence="6">
    <location>
        <begin position="263"/>
        <end position="290"/>
    </location>
</feature>
<evidence type="ECO:0000256" key="1">
    <source>
        <dbReference type="ARBA" id="ARBA00004651"/>
    </source>
</evidence>
<sequence length="338" mass="37911">MLKNKKFWAKIIFVVVLLAIIAYTFRDSAGPIFKQLSTTSFTVLVAICISSVLYHLMEARITQSLARRYNPNIKYRRMVCCAFYCSFYRLATLGSGSGVAAIYFLGKSGVEYSKGAGLYMVQYVLHKSSIALFSGVLFLINWKFMMGHYREYAGYLLAAYALTAVIAAVLILFVISVKFHWLLFKLGGIFNRSGKLDHVLETLRKNCDIMETSTAELLKDKKVLIINIGRNLIKFCFWYGIPFLVLFGTGELTLLHSLAVTSLAVMTAAVIPTPAGIGSVEVIMTSLIGVLVGIDRGGAITLLYRFATFIFPFFIGGAYVLYRRWRGKMLNRDEKMLE</sequence>
<feature type="transmembrane region" description="Helical" evidence="6">
    <location>
        <begin position="37"/>
        <end position="57"/>
    </location>
</feature>
<accession>A0A9D2IFW9</accession>
<comment type="similarity">
    <text evidence="6">Belongs to the LPG synthase family.</text>
</comment>
<feature type="transmembrane region" description="Helical" evidence="6">
    <location>
        <begin position="7"/>
        <end position="25"/>
    </location>
</feature>
<comment type="caution">
    <text evidence="7">The sequence shown here is derived from an EMBL/GenBank/DDBJ whole genome shotgun (WGS) entry which is preliminary data.</text>
</comment>
<feature type="transmembrane region" description="Helical" evidence="6">
    <location>
        <begin position="152"/>
        <end position="175"/>
    </location>
</feature>
<evidence type="ECO:0000313" key="8">
    <source>
        <dbReference type="Proteomes" id="UP000824024"/>
    </source>
</evidence>
<keyword evidence="5 6" id="KW-0472">Membrane</keyword>
<dbReference type="InterPro" id="IPR022791">
    <property type="entry name" value="L-PG_synthase/AglD"/>
</dbReference>
<keyword evidence="6" id="KW-0443">Lipid metabolism</keyword>
<comment type="subcellular location">
    <subcellularLocation>
        <location evidence="1 6">Cell membrane</location>
        <topology evidence="1 6">Multi-pass membrane protein</topology>
    </subcellularLocation>
</comment>
<evidence type="ECO:0000256" key="4">
    <source>
        <dbReference type="ARBA" id="ARBA00022989"/>
    </source>
</evidence>
<evidence type="ECO:0000256" key="6">
    <source>
        <dbReference type="RuleBase" id="RU363042"/>
    </source>
</evidence>
<dbReference type="GO" id="GO:0050071">
    <property type="term" value="F:phosphatidylglycerol lysyltransferase activity"/>
    <property type="evidence" value="ECO:0007669"/>
    <property type="project" value="UniProtKB-EC"/>
</dbReference>
<feature type="transmembrane region" description="Helical" evidence="6">
    <location>
        <begin position="302"/>
        <end position="322"/>
    </location>
</feature>
<dbReference type="PANTHER" id="PTHR39087:SF2">
    <property type="entry name" value="UPF0104 MEMBRANE PROTEIN MJ1595"/>
    <property type="match status" value="1"/>
</dbReference>
<reference evidence="7" key="2">
    <citation type="submission" date="2021-04" db="EMBL/GenBank/DDBJ databases">
        <authorList>
            <person name="Gilroy R."/>
        </authorList>
    </citation>
    <scope>NUCLEOTIDE SEQUENCE</scope>
    <source>
        <strain evidence="7">CHK192-9172</strain>
    </source>
</reference>
<name>A0A9D2IFW9_9FIRM</name>
<evidence type="ECO:0000256" key="5">
    <source>
        <dbReference type="ARBA" id="ARBA00023136"/>
    </source>
</evidence>
<dbReference type="GO" id="GO:0005886">
    <property type="term" value="C:plasma membrane"/>
    <property type="evidence" value="ECO:0007669"/>
    <property type="project" value="UniProtKB-SubCell"/>
</dbReference>
<evidence type="ECO:0000313" key="7">
    <source>
        <dbReference type="EMBL" id="HIZ07555.1"/>
    </source>
</evidence>
<dbReference type="NCBIfam" id="TIGR00374">
    <property type="entry name" value="flippase-like domain"/>
    <property type="match status" value="1"/>
</dbReference>
<dbReference type="Proteomes" id="UP000824024">
    <property type="component" value="Unassembled WGS sequence"/>
</dbReference>
<feature type="transmembrane region" description="Helical" evidence="6">
    <location>
        <begin position="237"/>
        <end position="256"/>
    </location>
</feature>
<evidence type="ECO:0000256" key="2">
    <source>
        <dbReference type="ARBA" id="ARBA00022475"/>
    </source>
</evidence>